<dbReference type="PROSITE" id="PS01359">
    <property type="entry name" value="ZF_PHD_1"/>
    <property type="match status" value="1"/>
</dbReference>
<dbReference type="AlphaFoldDB" id="A0AAD9UXJ6"/>
<keyword evidence="2" id="KW-0863">Zinc-finger</keyword>
<dbReference type="InterPro" id="IPR019786">
    <property type="entry name" value="Zinc_finger_PHD-type_CS"/>
</dbReference>
<reference evidence="6" key="1">
    <citation type="journal article" date="2023" name="G3 (Bethesda)">
        <title>Whole genome assembly and annotation of the endangered Caribbean coral Acropora cervicornis.</title>
        <authorList>
            <person name="Selwyn J.D."/>
            <person name="Vollmer S.V."/>
        </authorList>
    </citation>
    <scope>NUCLEOTIDE SEQUENCE</scope>
    <source>
        <strain evidence="6">K2</strain>
    </source>
</reference>
<feature type="compositionally biased region" description="Polar residues" evidence="4">
    <location>
        <begin position="92"/>
        <end position="103"/>
    </location>
</feature>
<evidence type="ECO:0000256" key="1">
    <source>
        <dbReference type="ARBA" id="ARBA00022723"/>
    </source>
</evidence>
<evidence type="ECO:0000256" key="2">
    <source>
        <dbReference type="ARBA" id="ARBA00022771"/>
    </source>
</evidence>
<dbReference type="Pfam" id="PF00628">
    <property type="entry name" value="PHD"/>
    <property type="match status" value="1"/>
</dbReference>
<dbReference type="InterPro" id="IPR011011">
    <property type="entry name" value="Znf_FYVE_PHD"/>
</dbReference>
<dbReference type="Gene3D" id="3.30.40.10">
    <property type="entry name" value="Zinc/RING finger domain, C3HC4 (zinc finger)"/>
    <property type="match status" value="1"/>
</dbReference>
<feature type="region of interest" description="Disordered" evidence="4">
    <location>
        <begin position="83"/>
        <end position="103"/>
    </location>
</feature>
<evidence type="ECO:0000313" key="6">
    <source>
        <dbReference type="EMBL" id="KAK2553638.1"/>
    </source>
</evidence>
<dbReference type="InterPro" id="IPR019787">
    <property type="entry name" value="Znf_PHD-finger"/>
</dbReference>
<feature type="domain" description="PHD-type" evidence="5">
    <location>
        <begin position="6"/>
        <end position="58"/>
    </location>
</feature>
<protein>
    <recommendedName>
        <fullName evidence="5">PHD-type domain-containing protein</fullName>
    </recommendedName>
</protein>
<sequence length="103" mass="11507">MSFYPCIECGNEVQPRRQALQCDDCGFWQHRICGTSIDQATYSLAGTRGRIDWLCVACSLAVSNPSEQVPVAESTRTDFAQDLSPKYPPPINISQSMNNFSRE</sequence>
<dbReference type="InterPro" id="IPR013083">
    <property type="entry name" value="Znf_RING/FYVE/PHD"/>
</dbReference>
<proteinExistence type="predicted"/>
<evidence type="ECO:0000259" key="5">
    <source>
        <dbReference type="Pfam" id="PF00628"/>
    </source>
</evidence>
<dbReference type="EMBL" id="JARQWQ010000076">
    <property type="protein sequence ID" value="KAK2553638.1"/>
    <property type="molecule type" value="Genomic_DNA"/>
</dbReference>
<comment type="caution">
    <text evidence="6">The sequence shown here is derived from an EMBL/GenBank/DDBJ whole genome shotgun (WGS) entry which is preliminary data.</text>
</comment>
<keyword evidence="1" id="KW-0479">Metal-binding</keyword>
<dbReference type="GO" id="GO:0008270">
    <property type="term" value="F:zinc ion binding"/>
    <property type="evidence" value="ECO:0007669"/>
    <property type="project" value="UniProtKB-KW"/>
</dbReference>
<name>A0AAD9UXJ6_ACRCE</name>
<evidence type="ECO:0000256" key="3">
    <source>
        <dbReference type="ARBA" id="ARBA00022833"/>
    </source>
</evidence>
<evidence type="ECO:0000313" key="7">
    <source>
        <dbReference type="Proteomes" id="UP001249851"/>
    </source>
</evidence>
<gene>
    <name evidence="6" type="ORF">P5673_025135</name>
</gene>
<keyword evidence="7" id="KW-1185">Reference proteome</keyword>
<reference evidence="6" key="2">
    <citation type="journal article" date="2023" name="Science">
        <title>Genomic signatures of disease resistance in endangered staghorn corals.</title>
        <authorList>
            <person name="Vollmer S.V."/>
            <person name="Selwyn J.D."/>
            <person name="Despard B.A."/>
            <person name="Roesel C.L."/>
        </authorList>
    </citation>
    <scope>NUCLEOTIDE SEQUENCE</scope>
    <source>
        <strain evidence="6">K2</strain>
    </source>
</reference>
<evidence type="ECO:0000256" key="4">
    <source>
        <dbReference type="SAM" id="MobiDB-lite"/>
    </source>
</evidence>
<dbReference type="SUPFAM" id="SSF57903">
    <property type="entry name" value="FYVE/PHD zinc finger"/>
    <property type="match status" value="1"/>
</dbReference>
<organism evidence="6 7">
    <name type="scientific">Acropora cervicornis</name>
    <name type="common">Staghorn coral</name>
    <dbReference type="NCBI Taxonomy" id="6130"/>
    <lineage>
        <taxon>Eukaryota</taxon>
        <taxon>Metazoa</taxon>
        <taxon>Cnidaria</taxon>
        <taxon>Anthozoa</taxon>
        <taxon>Hexacorallia</taxon>
        <taxon>Scleractinia</taxon>
        <taxon>Astrocoeniina</taxon>
        <taxon>Acroporidae</taxon>
        <taxon>Acropora</taxon>
    </lineage>
</organism>
<accession>A0AAD9UXJ6</accession>
<dbReference type="Proteomes" id="UP001249851">
    <property type="component" value="Unassembled WGS sequence"/>
</dbReference>
<keyword evidence="3" id="KW-0862">Zinc</keyword>